<evidence type="ECO:0000313" key="1">
    <source>
        <dbReference type="EMBL" id="KRY86158.1"/>
    </source>
</evidence>
<organism evidence="1 2">
    <name type="scientific">Trichinella pseudospiralis</name>
    <name type="common">Parasitic roundworm</name>
    <dbReference type="NCBI Taxonomy" id="6337"/>
    <lineage>
        <taxon>Eukaryota</taxon>
        <taxon>Metazoa</taxon>
        <taxon>Ecdysozoa</taxon>
        <taxon>Nematoda</taxon>
        <taxon>Enoplea</taxon>
        <taxon>Dorylaimia</taxon>
        <taxon>Trichinellida</taxon>
        <taxon>Trichinellidae</taxon>
        <taxon>Trichinella</taxon>
    </lineage>
</organism>
<accession>A0A0V1FJJ7</accession>
<dbReference type="Proteomes" id="UP000054995">
    <property type="component" value="Unassembled WGS sequence"/>
</dbReference>
<reference evidence="1 2" key="1">
    <citation type="submission" date="2015-01" db="EMBL/GenBank/DDBJ databases">
        <title>Evolution of Trichinella species and genotypes.</title>
        <authorList>
            <person name="Korhonen P.K."/>
            <person name="Edoardo P."/>
            <person name="Giuseppe L.R."/>
            <person name="Gasser R.B."/>
        </authorList>
    </citation>
    <scope>NUCLEOTIDE SEQUENCE [LARGE SCALE GENOMIC DNA]</scope>
    <source>
        <strain evidence="1">ISS470</strain>
    </source>
</reference>
<dbReference type="AlphaFoldDB" id="A0A0V1FJJ7"/>
<comment type="caution">
    <text evidence="1">The sequence shown here is derived from an EMBL/GenBank/DDBJ whole genome shotgun (WGS) entry which is preliminary data.</text>
</comment>
<protein>
    <submittedName>
        <fullName evidence="1">Uncharacterized protein</fullName>
    </submittedName>
</protein>
<gene>
    <name evidence="1" type="ORF">T4D_5946</name>
</gene>
<name>A0A0V1FJJ7_TRIPS</name>
<evidence type="ECO:0000313" key="2">
    <source>
        <dbReference type="Proteomes" id="UP000054995"/>
    </source>
</evidence>
<keyword evidence="2" id="KW-1185">Reference proteome</keyword>
<sequence length="64" mass="7333">MHTGSYRSKVDWASTVRCTKAIGSPSSTFYTKEEFLFYIINQPTTCENYPTACSCILLQLLRLF</sequence>
<dbReference type="EMBL" id="JYDT01000076">
    <property type="protein sequence ID" value="KRY86158.1"/>
    <property type="molecule type" value="Genomic_DNA"/>
</dbReference>
<proteinExistence type="predicted"/>